<name>A0A2T5MG29_9GAMM</name>
<feature type="transmembrane region" description="Helical" evidence="6">
    <location>
        <begin position="191"/>
        <end position="210"/>
    </location>
</feature>
<keyword evidence="3 6" id="KW-0812">Transmembrane</keyword>
<sequence>MEALAQPELWMALLTLTALEIVLGIDNIIFLSIIVAKLPVEQQARARFLGLAGALLTRVALLFSLAWLASLTQTISWLEFIPTEISGRDLVLILGGLFLLYKSVSEIHESIEGNGGGGETPTVRAVTGFASAIIQIMILDIVFSLDSVITAVGMTNNLPVMVTAIVIAIITMMFFAAPLSAFVDKHPTVKMLALAFLIMVGGALVAEGFGAHVPKAYIYFAMAFSVGVEMLNLRLRPHAPKLK</sequence>
<feature type="transmembrane region" description="Helical" evidence="6">
    <location>
        <begin position="122"/>
        <end position="145"/>
    </location>
</feature>
<dbReference type="GO" id="GO:0016020">
    <property type="term" value="C:membrane"/>
    <property type="evidence" value="ECO:0007669"/>
    <property type="project" value="UniProtKB-SubCell"/>
</dbReference>
<evidence type="ECO:0008006" key="9">
    <source>
        <dbReference type="Google" id="ProtNLM"/>
    </source>
</evidence>
<protein>
    <recommendedName>
        <fullName evidence="9">TerC family protein</fullName>
    </recommendedName>
</protein>
<keyword evidence="8" id="KW-1185">Reference proteome</keyword>
<organism evidence="7 8">
    <name type="scientific">Stenotrophobium rhamnosiphilum</name>
    <dbReference type="NCBI Taxonomy" id="2029166"/>
    <lineage>
        <taxon>Bacteria</taxon>
        <taxon>Pseudomonadati</taxon>
        <taxon>Pseudomonadota</taxon>
        <taxon>Gammaproteobacteria</taxon>
        <taxon>Nevskiales</taxon>
        <taxon>Nevskiaceae</taxon>
        <taxon>Stenotrophobium</taxon>
    </lineage>
</organism>
<evidence type="ECO:0000256" key="5">
    <source>
        <dbReference type="ARBA" id="ARBA00023136"/>
    </source>
</evidence>
<gene>
    <name evidence="7" type="ORF">CJD38_09335</name>
</gene>
<evidence type="ECO:0000256" key="4">
    <source>
        <dbReference type="ARBA" id="ARBA00022989"/>
    </source>
</evidence>
<evidence type="ECO:0000256" key="1">
    <source>
        <dbReference type="ARBA" id="ARBA00004141"/>
    </source>
</evidence>
<comment type="caution">
    <text evidence="7">The sequence shown here is derived from an EMBL/GenBank/DDBJ whole genome shotgun (WGS) entry which is preliminary data.</text>
</comment>
<comment type="similarity">
    <text evidence="2">Belongs to the TerC family.</text>
</comment>
<dbReference type="RefSeq" id="WP_107940068.1">
    <property type="nucleotide sequence ID" value="NZ_QANS01000003.1"/>
</dbReference>
<dbReference type="PANTHER" id="PTHR30238">
    <property type="entry name" value="MEMBRANE BOUND PREDICTED REDOX MODULATOR"/>
    <property type="match status" value="1"/>
</dbReference>
<dbReference type="AlphaFoldDB" id="A0A2T5MG29"/>
<evidence type="ECO:0000256" key="2">
    <source>
        <dbReference type="ARBA" id="ARBA00007511"/>
    </source>
</evidence>
<dbReference type="EMBL" id="QANS01000003">
    <property type="protein sequence ID" value="PTU31523.1"/>
    <property type="molecule type" value="Genomic_DNA"/>
</dbReference>
<dbReference type="Proteomes" id="UP000244248">
    <property type="component" value="Unassembled WGS sequence"/>
</dbReference>
<keyword evidence="4 6" id="KW-1133">Transmembrane helix</keyword>
<feature type="transmembrane region" description="Helical" evidence="6">
    <location>
        <begin position="48"/>
        <end position="68"/>
    </location>
</feature>
<reference evidence="7 8" key="1">
    <citation type="submission" date="2018-04" db="EMBL/GenBank/DDBJ databases">
        <title>Novel species isolated from glacier.</title>
        <authorList>
            <person name="Liu Q."/>
            <person name="Xin Y.-H."/>
        </authorList>
    </citation>
    <scope>NUCLEOTIDE SEQUENCE [LARGE SCALE GENOMIC DNA]</scope>
    <source>
        <strain evidence="7 8">GT1R17</strain>
    </source>
</reference>
<proteinExistence type="inferred from homology"/>
<evidence type="ECO:0000256" key="6">
    <source>
        <dbReference type="SAM" id="Phobius"/>
    </source>
</evidence>
<accession>A0A2T5MG29</accession>
<evidence type="ECO:0000256" key="3">
    <source>
        <dbReference type="ARBA" id="ARBA00022692"/>
    </source>
</evidence>
<feature type="transmembrane region" description="Helical" evidence="6">
    <location>
        <begin position="157"/>
        <end position="179"/>
    </location>
</feature>
<evidence type="ECO:0000313" key="8">
    <source>
        <dbReference type="Proteomes" id="UP000244248"/>
    </source>
</evidence>
<comment type="subcellular location">
    <subcellularLocation>
        <location evidence="1">Membrane</location>
        <topology evidence="1">Multi-pass membrane protein</topology>
    </subcellularLocation>
</comment>
<dbReference type="Pfam" id="PF03741">
    <property type="entry name" value="TerC"/>
    <property type="match status" value="1"/>
</dbReference>
<dbReference type="InterPro" id="IPR005496">
    <property type="entry name" value="Integral_membrane_TerC"/>
</dbReference>
<evidence type="ECO:0000313" key="7">
    <source>
        <dbReference type="EMBL" id="PTU31523.1"/>
    </source>
</evidence>
<dbReference type="PANTHER" id="PTHR30238:SF4">
    <property type="entry name" value="SLL1022 PROTEIN"/>
    <property type="match status" value="1"/>
</dbReference>
<dbReference type="OrthoDB" id="9805314at2"/>
<feature type="transmembrane region" description="Helical" evidence="6">
    <location>
        <begin position="12"/>
        <end position="36"/>
    </location>
</feature>
<keyword evidence="5 6" id="KW-0472">Membrane</keyword>